<name>A0A8H2RMJ7_PSEFL</name>
<comment type="caution">
    <text evidence="1">The sequence shown here is derived from an EMBL/GenBank/DDBJ whole genome shotgun (WGS) entry which is preliminary data.</text>
</comment>
<dbReference type="AlphaFoldDB" id="A0A8H2RMJ7"/>
<accession>A0A8H2RMJ7</accession>
<protein>
    <submittedName>
        <fullName evidence="1">Uncharacterized protein</fullName>
    </submittedName>
</protein>
<reference evidence="1 2" key="1">
    <citation type="submission" date="2019-09" db="EMBL/GenBank/DDBJ databases">
        <authorList>
            <person name="Chandra G."/>
            <person name="Truman W A."/>
        </authorList>
    </citation>
    <scope>NUCLEOTIDE SEQUENCE [LARGE SCALE GENOMIC DNA]</scope>
    <source>
        <strain evidence="1">PS900</strain>
    </source>
</reference>
<evidence type="ECO:0000313" key="1">
    <source>
        <dbReference type="EMBL" id="VVP59715.1"/>
    </source>
</evidence>
<organism evidence="1 2">
    <name type="scientific">Pseudomonas fluorescens</name>
    <dbReference type="NCBI Taxonomy" id="294"/>
    <lineage>
        <taxon>Bacteria</taxon>
        <taxon>Pseudomonadati</taxon>
        <taxon>Pseudomonadota</taxon>
        <taxon>Gammaproteobacteria</taxon>
        <taxon>Pseudomonadales</taxon>
        <taxon>Pseudomonadaceae</taxon>
        <taxon>Pseudomonas</taxon>
    </lineage>
</organism>
<dbReference type="EMBL" id="CABVIE010000035">
    <property type="protein sequence ID" value="VVP59715.1"/>
    <property type="molecule type" value="Genomic_DNA"/>
</dbReference>
<evidence type="ECO:0000313" key="2">
    <source>
        <dbReference type="Proteomes" id="UP000325723"/>
    </source>
</evidence>
<sequence>MHATVKHSTGKQMAPSAVRLCDLINLYSSESTYSRARAAFAMRNLFRKIGEYFDWAKDCAKFDPAVCWVADVTDSTRRNEFYSVSANDVTDYFASWATQNPQEFIQVTTGFDDRVIESDAAVFFASGPLGRLIASVGGVCPSFLLIEAHDQEVSDNAQGKRDVVSSGSLSHDQRSVMAARFALVREIQGMSQTVSQQRAIVTLIGRAEDGTLSDYLAARGALANDRKGEDRTLSERTLKRWLAAYRESGVIGLAPLRPQQAVSLPVWAGAFFEHYWSPAQPSVKTAYAVFSSQYQGKCPSLHQVRGLLRKCK</sequence>
<gene>
    <name evidence="1" type="ORF">PS900_06102</name>
</gene>
<dbReference type="RefSeq" id="WP_150759678.1">
    <property type="nucleotide sequence ID" value="NZ_CABVIE010000035.1"/>
</dbReference>
<dbReference type="Proteomes" id="UP000325723">
    <property type="component" value="Unassembled WGS sequence"/>
</dbReference>
<proteinExistence type="predicted"/>